<evidence type="ECO:0000313" key="1">
    <source>
        <dbReference type="EMBL" id="SJM89920.1"/>
    </source>
</evidence>
<proteinExistence type="predicted"/>
<accession>A0A1R4H1J1</accession>
<dbReference type="GO" id="GO:0006355">
    <property type="term" value="P:regulation of DNA-templated transcription"/>
    <property type="evidence" value="ECO:0007669"/>
    <property type="project" value="InterPro"/>
</dbReference>
<gene>
    <name evidence="1" type="ORF">CRENPOLYSF1_1260009</name>
</gene>
<dbReference type="InterPro" id="IPR010985">
    <property type="entry name" value="Ribbon_hlx_hlx"/>
</dbReference>
<sequence>MSISIQLPYDVEARLQNLVALTGRSKAFYVTEAVMEHLEDIEGLYLIKQECESLSNDSCEPPIIEFKKPPSLLSTG</sequence>
<organism evidence="1 2">
    <name type="scientific">Crenothrix polyspora</name>
    <dbReference type="NCBI Taxonomy" id="360316"/>
    <lineage>
        <taxon>Bacteria</taxon>
        <taxon>Pseudomonadati</taxon>
        <taxon>Pseudomonadota</taxon>
        <taxon>Gammaproteobacteria</taxon>
        <taxon>Methylococcales</taxon>
        <taxon>Crenotrichaceae</taxon>
        <taxon>Crenothrix</taxon>
    </lineage>
</organism>
<name>A0A1R4H1J1_9GAMM</name>
<dbReference type="RefSeq" id="WP_087142320.1">
    <property type="nucleotide sequence ID" value="NZ_FUKI01000031.1"/>
</dbReference>
<dbReference type="SUPFAM" id="SSF47598">
    <property type="entry name" value="Ribbon-helix-helix"/>
    <property type="match status" value="1"/>
</dbReference>
<dbReference type="Proteomes" id="UP000195667">
    <property type="component" value="Unassembled WGS sequence"/>
</dbReference>
<evidence type="ECO:0000313" key="2">
    <source>
        <dbReference type="Proteomes" id="UP000195667"/>
    </source>
</evidence>
<protein>
    <submittedName>
        <fullName evidence="1">RelB protein</fullName>
    </submittedName>
</protein>
<dbReference type="EMBL" id="FUKI01000031">
    <property type="protein sequence ID" value="SJM89920.1"/>
    <property type="molecule type" value="Genomic_DNA"/>
</dbReference>
<dbReference type="AlphaFoldDB" id="A0A1R4H1J1"/>
<keyword evidence="2" id="KW-1185">Reference proteome</keyword>
<dbReference type="OrthoDB" id="9812023at2"/>
<reference evidence="2" key="1">
    <citation type="submission" date="2017-02" db="EMBL/GenBank/DDBJ databases">
        <authorList>
            <person name="Daims H."/>
        </authorList>
    </citation>
    <scope>NUCLEOTIDE SEQUENCE [LARGE SCALE GENOMIC DNA]</scope>
</reference>